<dbReference type="InterPro" id="IPR051198">
    <property type="entry name" value="BchE-like"/>
</dbReference>
<evidence type="ECO:0000256" key="4">
    <source>
        <dbReference type="ARBA" id="ARBA00023004"/>
    </source>
</evidence>
<sequence>MTKKVQSVLLVNAGSDADVSSIANDGTFPALGVVSLATVLRRDHPDLEVIAVDGQITPMAEIEQLVRDLDPDILGVGVLATSYGNALRLAELGKNAGAVTVFGNDQATAMAERILRHREVVDYVCAADVGEFALSALVSAVKGERPIETVPELIYRTPDGLAHNRLPEIPPDVIKGSGGAFKTMILDAIPVPDRTLMPDNNWERYLDNYLNRYGGFHDDEEITGVTTMNRARGCARVKAPCHFCGIMDLSLRFSSPEMFWNDVRTAQEQISASIFYEAFDSMSSSPRWIKAVVDAKPDDIGDPKFFVYTQAAETTPRLVELYQKLGVYRVNMGLEAGDTRMLKVLKGPRDSLENNQRACHLFQDAGILIHGSLVLGGPGENQESLENTVEFGRWLIDNEMMASLEAQPLYPDFGALTGKWMMNPDLARQVAKERGFEIYDEELLDLMPAKYGTSDIVDFDEVSKDWCKIFSHSTWDELIDATHSIRSYAERVGTVTGSGRITQATLGSF</sequence>
<dbReference type="GO" id="GO:0051536">
    <property type="term" value="F:iron-sulfur cluster binding"/>
    <property type="evidence" value="ECO:0007669"/>
    <property type="project" value="UniProtKB-KW"/>
</dbReference>
<keyword evidence="4" id="KW-0408">Iron</keyword>
<dbReference type="InterPro" id="IPR058240">
    <property type="entry name" value="rSAM_sf"/>
</dbReference>
<dbReference type="Pfam" id="PF02310">
    <property type="entry name" value="B12-binding"/>
    <property type="match status" value="1"/>
</dbReference>
<dbReference type="CDD" id="cd01335">
    <property type="entry name" value="Radical_SAM"/>
    <property type="match status" value="1"/>
</dbReference>
<dbReference type="AlphaFoldDB" id="A0A7W8A6R4"/>
<dbReference type="Gene3D" id="3.40.50.280">
    <property type="entry name" value="Cobalamin-binding domain"/>
    <property type="match status" value="1"/>
</dbReference>
<dbReference type="SMART" id="SM00729">
    <property type="entry name" value="Elp3"/>
    <property type="match status" value="1"/>
</dbReference>
<dbReference type="SFLD" id="SFLDS00029">
    <property type="entry name" value="Radical_SAM"/>
    <property type="match status" value="1"/>
</dbReference>
<dbReference type="InterPro" id="IPR023404">
    <property type="entry name" value="rSAM_horseshoe"/>
</dbReference>
<keyword evidence="9" id="KW-1185">Reference proteome</keyword>
<evidence type="ECO:0000313" key="8">
    <source>
        <dbReference type="EMBL" id="MBB5080647.1"/>
    </source>
</evidence>
<gene>
    <name evidence="8" type="ORF">HNR40_006134</name>
</gene>
<reference evidence="8 9" key="1">
    <citation type="submission" date="2020-08" db="EMBL/GenBank/DDBJ databases">
        <title>Genomic Encyclopedia of Type Strains, Phase IV (KMG-IV): sequencing the most valuable type-strain genomes for metagenomic binning, comparative biology and taxonomic classification.</title>
        <authorList>
            <person name="Goeker M."/>
        </authorList>
    </citation>
    <scope>NUCLEOTIDE SEQUENCE [LARGE SCALE GENOMIC DNA]</scope>
    <source>
        <strain evidence="8 9">DSM 45385</strain>
    </source>
</reference>
<keyword evidence="3" id="KW-0479">Metal-binding</keyword>
<comment type="cofactor">
    <cofactor evidence="1">
        <name>[4Fe-4S] cluster</name>
        <dbReference type="ChEBI" id="CHEBI:49883"/>
    </cofactor>
</comment>
<keyword evidence="2" id="KW-0949">S-adenosyl-L-methionine</keyword>
<dbReference type="Proteomes" id="UP000568380">
    <property type="component" value="Unassembled WGS sequence"/>
</dbReference>
<dbReference type="PANTHER" id="PTHR43409:SF7">
    <property type="entry name" value="BLL1977 PROTEIN"/>
    <property type="match status" value="1"/>
</dbReference>
<evidence type="ECO:0000259" key="7">
    <source>
        <dbReference type="PROSITE" id="PS51918"/>
    </source>
</evidence>
<dbReference type="GO" id="GO:0031419">
    <property type="term" value="F:cobalamin binding"/>
    <property type="evidence" value="ECO:0007669"/>
    <property type="project" value="InterPro"/>
</dbReference>
<dbReference type="GO" id="GO:0003824">
    <property type="term" value="F:catalytic activity"/>
    <property type="evidence" value="ECO:0007669"/>
    <property type="project" value="InterPro"/>
</dbReference>
<dbReference type="PROSITE" id="PS51332">
    <property type="entry name" value="B12_BINDING"/>
    <property type="match status" value="1"/>
</dbReference>
<dbReference type="GO" id="GO:0005829">
    <property type="term" value="C:cytosol"/>
    <property type="evidence" value="ECO:0007669"/>
    <property type="project" value="TreeGrafter"/>
</dbReference>
<proteinExistence type="predicted"/>
<evidence type="ECO:0000256" key="2">
    <source>
        <dbReference type="ARBA" id="ARBA00022691"/>
    </source>
</evidence>
<evidence type="ECO:0000256" key="3">
    <source>
        <dbReference type="ARBA" id="ARBA00022723"/>
    </source>
</evidence>
<evidence type="ECO:0000256" key="1">
    <source>
        <dbReference type="ARBA" id="ARBA00001966"/>
    </source>
</evidence>
<evidence type="ECO:0000256" key="5">
    <source>
        <dbReference type="ARBA" id="ARBA00023014"/>
    </source>
</evidence>
<dbReference type="InterPro" id="IPR006638">
    <property type="entry name" value="Elp3/MiaA/NifB-like_rSAM"/>
</dbReference>
<evidence type="ECO:0000313" key="9">
    <source>
        <dbReference type="Proteomes" id="UP000568380"/>
    </source>
</evidence>
<name>A0A7W8A6R4_9ACTN</name>
<dbReference type="PANTHER" id="PTHR43409">
    <property type="entry name" value="ANAEROBIC MAGNESIUM-PROTOPORPHYRIN IX MONOMETHYL ESTER CYCLASE-RELATED"/>
    <property type="match status" value="1"/>
</dbReference>
<dbReference type="EMBL" id="JACHIN010000008">
    <property type="protein sequence ID" value="MBB5080647.1"/>
    <property type="molecule type" value="Genomic_DNA"/>
</dbReference>
<dbReference type="SFLD" id="SFLDG01082">
    <property type="entry name" value="B12-binding_domain_containing"/>
    <property type="match status" value="1"/>
</dbReference>
<protein>
    <submittedName>
        <fullName evidence="8">Radical SAM superfamily enzyme YgiQ (UPF0313 family)</fullName>
    </submittedName>
</protein>
<dbReference type="PROSITE" id="PS51918">
    <property type="entry name" value="RADICAL_SAM"/>
    <property type="match status" value="1"/>
</dbReference>
<dbReference type="InterPro" id="IPR007197">
    <property type="entry name" value="rSAM"/>
</dbReference>
<organism evidence="8 9">
    <name type="scientific">Nonomuraea endophytica</name>
    <dbReference type="NCBI Taxonomy" id="714136"/>
    <lineage>
        <taxon>Bacteria</taxon>
        <taxon>Bacillati</taxon>
        <taxon>Actinomycetota</taxon>
        <taxon>Actinomycetes</taxon>
        <taxon>Streptosporangiales</taxon>
        <taxon>Streptosporangiaceae</taxon>
        <taxon>Nonomuraea</taxon>
    </lineage>
</organism>
<dbReference type="Pfam" id="PF04055">
    <property type="entry name" value="Radical_SAM"/>
    <property type="match status" value="1"/>
</dbReference>
<dbReference type="InterPro" id="IPR006158">
    <property type="entry name" value="Cobalamin-bd"/>
</dbReference>
<dbReference type="GO" id="GO:0046872">
    <property type="term" value="F:metal ion binding"/>
    <property type="evidence" value="ECO:0007669"/>
    <property type="project" value="UniProtKB-KW"/>
</dbReference>
<dbReference type="Gene3D" id="3.80.30.20">
    <property type="entry name" value="tm_1862 like domain"/>
    <property type="match status" value="1"/>
</dbReference>
<dbReference type="RefSeq" id="WP_184967274.1">
    <property type="nucleotide sequence ID" value="NZ_JACHIN010000008.1"/>
</dbReference>
<evidence type="ECO:0000259" key="6">
    <source>
        <dbReference type="PROSITE" id="PS51332"/>
    </source>
</evidence>
<keyword evidence="5" id="KW-0411">Iron-sulfur</keyword>
<comment type="caution">
    <text evidence="8">The sequence shown here is derived from an EMBL/GenBank/DDBJ whole genome shotgun (WGS) entry which is preliminary data.</text>
</comment>
<dbReference type="SUPFAM" id="SSF102114">
    <property type="entry name" value="Radical SAM enzymes"/>
    <property type="match status" value="1"/>
</dbReference>
<accession>A0A7W8A6R4</accession>
<feature type="domain" description="B12-binding" evidence="6">
    <location>
        <begin position="14"/>
        <end position="148"/>
    </location>
</feature>
<feature type="domain" description="Radical SAM core" evidence="7">
    <location>
        <begin position="217"/>
        <end position="449"/>
    </location>
</feature>